<evidence type="ECO:0000256" key="1">
    <source>
        <dbReference type="SAM" id="SignalP"/>
    </source>
</evidence>
<feature type="signal peptide" evidence="1">
    <location>
        <begin position="1"/>
        <end position="16"/>
    </location>
</feature>
<dbReference type="Proteomes" id="UP000192491">
    <property type="component" value="Unassembled WGS sequence"/>
</dbReference>
<gene>
    <name evidence="2" type="ORF">BWK73_07940</name>
</gene>
<name>A0A1Y1QWA3_9GAMM</name>
<protein>
    <recommendedName>
        <fullName evidence="4">Lipoprotein</fullName>
    </recommendedName>
</protein>
<reference evidence="2 3" key="1">
    <citation type="submission" date="2017-01" db="EMBL/GenBank/DDBJ databases">
        <title>Novel large sulfur bacteria in the metagenomes of groundwater-fed chemosynthetic microbial mats in the Lake Huron basin.</title>
        <authorList>
            <person name="Sharrar A.M."/>
            <person name="Flood B.E."/>
            <person name="Bailey J.V."/>
            <person name="Jones D.S."/>
            <person name="Biddanda B."/>
            <person name="Ruberg S.A."/>
            <person name="Marcus D.N."/>
            <person name="Dick G.J."/>
        </authorList>
    </citation>
    <scope>NUCLEOTIDE SEQUENCE [LARGE SCALE GENOMIC DNA]</scope>
    <source>
        <strain evidence="2">A8</strain>
    </source>
</reference>
<dbReference type="EMBL" id="MTEJ01000020">
    <property type="protein sequence ID" value="OQX15009.1"/>
    <property type="molecule type" value="Genomic_DNA"/>
</dbReference>
<feature type="chain" id="PRO_5011000543" description="Lipoprotein" evidence="1">
    <location>
        <begin position="17"/>
        <end position="236"/>
    </location>
</feature>
<sequence length="236" mass="26565">MQKPFLALLLSVVALAGCDNDHHENPNTATRDHINFTTYAEKCDPSDGGIPAKKAYGNQPTEAIADDAAEVVTDCTYVTNDGDRELGNHGSCGTLDKTGLLHFNKQALNQVDWSNFYGMECIHVKTNKESSSGWYFLTQEGLGRRTITSDNGCLPFQKGLAVGWVDGKIAYYDRMMKIVHQTDYVWSSDFYTDYARVCKRRGDRREYLDCGYIDTDMEVIVETKYPMDKTPEPPNQ</sequence>
<dbReference type="PROSITE" id="PS51257">
    <property type="entry name" value="PROKAR_LIPOPROTEIN"/>
    <property type="match status" value="1"/>
</dbReference>
<dbReference type="AlphaFoldDB" id="A0A1Y1QWA3"/>
<proteinExistence type="predicted"/>
<comment type="caution">
    <text evidence="2">The sequence shown here is derived from an EMBL/GenBank/DDBJ whole genome shotgun (WGS) entry which is preliminary data.</text>
</comment>
<evidence type="ECO:0000313" key="2">
    <source>
        <dbReference type="EMBL" id="OQX15009.1"/>
    </source>
</evidence>
<organism evidence="2 3">
    <name type="scientific">Thiothrix lacustris</name>
    <dbReference type="NCBI Taxonomy" id="525917"/>
    <lineage>
        <taxon>Bacteria</taxon>
        <taxon>Pseudomonadati</taxon>
        <taxon>Pseudomonadota</taxon>
        <taxon>Gammaproteobacteria</taxon>
        <taxon>Thiotrichales</taxon>
        <taxon>Thiotrichaceae</taxon>
        <taxon>Thiothrix</taxon>
    </lineage>
</organism>
<accession>A0A1Y1QWA3</accession>
<keyword evidence="1" id="KW-0732">Signal</keyword>
<evidence type="ECO:0008006" key="4">
    <source>
        <dbReference type="Google" id="ProtNLM"/>
    </source>
</evidence>
<evidence type="ECO:0000313" key="3">
    <source>
        <dbReference type="Proteomes" id="UP000192491"/>
    </source>
</evidence>